<feature type="transmembrane region" description="Helical" evidence="8">
    <location>
        <begin position="83"/>
        <end position="107"/>
    </location>
</feature>
<evidence type="ECO:0000256" key="6">
    <source>
        <dbReference type="ARBA" id="ARBA00023004"/>
    </source>
</evidence>
<dbReference type="InterPro" id="IPR000701">
    <property type="entry name" value="SuccDH_FuR_B_TM-su"/>
</dbReference>
<dbReference type="SUPFAM" id="SSF81343">
    <property type="entry name" value="Fumarate reductase respiratory complex transmembrane subunits"/>
    <property type="match status" value="1"/>
</dbReference>
<dbReference type="InterPro" id="IPR034804">
    <property type="entry name" value="SQR/QFR_C/D"/>
</dbReference>
<evidence type="ECO:0000256" key="1">
    <source>
        <dbReference type="ARBA" id="ARBA00004370"/>
    </source>
</evidence>
<reference evidence="10" key="3">
    <citation type="submission" date="2020-03" db="EMBL/GenBank/DDBJ databases">
        <title>Sequencing and Assembly of Multiple Reported Metal-Biooxidizing Members of the Extremely Thermoacidophilic Archaeal Family Sulfolobaceae.</title>
        <authorList>
            <person name="Counts J.A."/>
            <person name="Kelly R.M."/>
        </authorList>
    </citation>
    <scope>NUCLEOTIDE SEQUENCE [LARGE SCALE GENOMIC DNA]</scope>
    <source>
        <strain evidence="10">HO1-1</strain>
    </source>
</reference>
<accession>A0A2U9IWC2</accession>
<organism evidence="9 10">
    <name type="scientific">Metallosphaera hakonensis JCM 8857 = DSM 7519</name>
    <dbReference type="NCBI Taxonomy" id="1293036"/>
    <lineage>
        <taxon>Archaea</taxon>
        <taxon>Thermoproteota</taxon>
        <taxon>Thermoprotei</taxon>
        <taxon>Sulfolobales</taxon>
        <taxon>Sulfolobaceae</taxon>
        <taxon>Metallosphaera</taxon>
    </lineage>
</organism>
<proteinExistence type="predicted"/>
<dbReference type="Gene3D" id="1.20.1300.10">
    <property type="entry name" value="Fumarate reductase/succinate dehydrogenase, transmembrane subunit"/>
    <property type="match status" value="1"/>
</dbReference>
<dbReference type="RefSeq" id="WP_054836986.1">
    <property type="nucleotide sequence ID" value="NZ_BBBA01000018.1"/>
</dbReference>
<dbReference type="AlphaFoldDB" id="A0A2U9IWC2"/>
<keyword evidence="10" id="KW-1185">Reference proteome</keyword>
<feature type="transmembrane region" description="Helical" evidence="8">
    <location>
        <begin position="12"/>
        <end position="37"/>
    </location>
</feature>
<dbReference type="Pfam" id="PF01127">
    <property type="entry name" value="Sdh_cyt"/>
    <property type="match status" value="1"/>
</dbReference>
<evidence type="ECO:0000256" key="4">
    <source>
        <dbReference type="ARBA" id="ARBA00022723"/>
    </source>
</evidence>
<protein>
    <submittedName>
        <fullName evidence="9">Succinate dehydrogenase</fullName>
    </submittedName>
</protein>
<dbReference type="EMBL" id="CP029287">
    <property type="protein sequence ID" value="AWS00306.1"/>
    <property type="molecule type" value="Genomic_DNA"/>
</dbReference>
<keyword evidence="2" id="KW-0349">Heme</keyword>
<dbReference type="GO" id="GO:0016020">
    <property type="term" value="C:membrane"/>
    <property type="evidence" value="ECO:0007669"/>
    <property type="project" value="UniProtKB-SubCell"/>
</dbReference>
<evidence type="ECO:0000256" key="5">
    <source>
        <dbReference type="ARBA" id="ARBA00022989"/>
    </source>
</evidence>
<evidence type="ECO:0000256" key="8">
    <source>
        <dbReference type="SAM" id="Phobius"/>
    </source>
</evidence>
<comment type="subcellular location">
    <subcellularLocation>
        <location evidence="1">Membrane</location>
    </subcellularLocation>
</comment>
<dbReference type="GO" id="GO:0046872">
    <property type="term" value="F:metal ion binding"/>
    <property type="evidence" value="ECO:0007669"/>
    <property type="project" value="UniProtKB-KW"/>
</dbReference>
<feature type="transmembrane region" description="Helical" evidence="8">
    <location>
        <begin position="49"/>
        <end position="71"/>
    </location>
</feature>
<evidence type="ECO:0000313" key="10">
    <source>
        <dbReference type="Proteomes" id="UP000247586"/>
    </source>
</evidence>
<keyword evidence="7 8" id="KW-0472">Membrane</keyword>
<dbReference type="KEGG" id="mhk:DFR87_12150"/>
<sequence>MRESTLRLITYGSGIFVLVFVIIHLIVLSVGGLAINVSYNVVINELRNTAYSTVLVMLLLATLIHSGLGVRRALTDSGMSKRSIGIIIGIVTVIFLGIFALGILTVIG</sequence>
<keyword evidence="4" id="KW-0479">Metal-binding</keyword>
<reference evidence="9 10" key="1">
    <citation type="submission" date="2018-05" db="EMBL/GenBank/DDBJ databases">
        <title>Complete Genome Sequences of Extremely Thermoacidophilic, Metal-Mobilizing Type-Strain Members of the Archaeal Family Sulfolobaceae: Acidianus brierleyi DSM-1651T, Acidianus sulfidivorans DSM-18786T, Metallosphaera hakonensis DSM-7519T, and Metallosphaera prunae DSM-10039T.</title>
        <authorList>
            <person name="Counts J.A."/>
            <person name="Kelly R.M."/>
        </authorList>
    </citation>
    <scope>NUCLEOTIDE SEQUENCE [LARGE SCALE GENOMIC DNA]</scope>
    <source>
        <strain evidence="9 10">HO1-1</strain>
    </source>
</reference>
<reference evidence="10" key="2">
    <citation type="submission" date="2020-03" db="EMBL/GenBank/DDBJ databases">
        <title>Complete Genome Sequences of Extremely Thermoacidophilic, Metal-Mobilizing Type-Strain Members of the Archaeal Family Sulfolobaceae: Acidianus brierleyi DSM-1651T, Acidianus sulfidivorans DSM-18786T, Metallosphaera hakonensis DSM-7519T, and Metallosphaera prunae DSM-10039T.</title>
        <authorList>
            <person name="Counts J.A."/>
            <person name="Kelly R.M."/>
        </authorList>
    </citation>
    <scope>NUCLEOTIDE SEQUENCE [LARGE SCALE GENOMIC DNA]</scope>
    <source>
        <strain evidence="10">HO1-1</strain>
    </source>
</reference>
<keyword evidence="6" id="KW-0408">Iron</keyword>
<name>A0A2U9IWC2_9CREN</name>
<evidence type="ECO:0000313" key="9">
    <source>
        <dbReference type="EMBL" id="AWS00306.1"/>
    </source>
</evidence>
<evidence type="ECO:0000256" key="3">
    <source>
        <dbReference type="ARBA" id="ARBA00022692"/>
    </source>
</evidence>
<evidence type="ECO:0000256" key="7">
    <source>
        <dbReference type="ARBA" id="ARBA00023136"/>
    </source>
</evidence>
<dbReference type="GeneID" id="36836106"/>
<dbReference type="Proteomes" id="UP000247586">
    <property type="component" value="Chromosome"/>
</dbReference>
<gene>
    <name evidence="9" type="ORF">DFR87_12150</name>
</gene>
<keyword evidence="3 8" id="KW-0812">Transmembrane</keyword>
<dbReference type="OrthoDB" id="385546at2157"/>
<evidence type="ECO:0000256" key="2">
    <source>
        <dbReference type="ARBA" id="ARBA00022617"/>
    </source>
</evidence>
<dbReference type="STRING" id="1293036.GCA_001315825_02192"/>
<keyword evidence="5 8" id="KW-1133">Transmembrane helix</keyword>